<feature type="non-terminal residue" evidence="1">
    <location>
        <position position="52"/>
    </location>
</feature>
<dbReference type="InParanoid" id="A0A5C3NQD3"/>
<protein>
    <recommendedName>
        <fullName evidence="3">DUF659 domain-containing protein</fullName>
    </recommendedName>
</protein>
<accession>A0A5C3NQD3</accession>
<feature type="non-terminal residue" evidence="1">
    <location>
        <position position="1"/>
    </location>
</feature>
<organism evidence="1 2">
    <name type="scientific">Polyporus arcularius HHB13444</name>
    <dbReference type="NCBI Taxonomy" id="1314778"/>
    <lineage>
        <taxon>Eukaryota</taxon>
        <taxon>Fungi</taxon>
        <taxon>Dikarya</taxon>
        <taxon>Basidiomycota</taxon>
        <taxon>Agaricomycotina</taxon>
        <taxon>Agaricomycetes</taxon>
        <taxon>Polyporales</taxon>
        <taxon>Polyporaceae</taxon>
        <taxon>Polyporus</taxon>
    </lineage>
</organism>
<gene>
    <name evidence="1" type="ORF">K466DRAFT_471603</name>
</gene>
<evidence type="ECO:0000313" key="1">
    <source>
        <dbReference type="EMBL" id="TFK79535.1"/>
    </source>
</evidence>
<reference evidence="1 2" key="1">
    <citation type="journal article" date="2019" name="Nat. Ecol. Evol.">
        <title>Megaphylogeny resolves global patterns of mushroom evolution.</title>
        <authorList>
            <person name="Varga T."/>
            <person name="Krizsan K."/>
            <person name="Foldi C."/>
            <person name="Dima B."/>
            <person name="Sanchez-Garcia M."/>
            <person name="Sanchez-Ramirez S."/>
            <person name="Szollosi G.J."/>
            <person name="Szarkandi J.G."/>
            <person name="Papp V."/>
            <person name="Albert L."/>
            <person name="Andreopoulos W."/>
            <person name="Angelini C."/>
            <person name="Antonin V."/>
            <person name="Barry K.W."/>
            <person name="Bougher N.L."/>
            <person name="Buchanan P."/>
            <person name="Buyck B."/>
            <person name="Bense V."/>
            <person name="Catcheside P."/>
            <person name="Chovatia M."/>
            <person name="Cooper J."/>
            <person name="Damon W."/>
            <person name="Desjardin D."/>
            <person name="Finy P."/>
            <person name="Geml J."/>
            <person name="Haridas S."/>
            <person name="Hughes K."/>
            <person name="Justo A."/>
            <person name="Karasinski D."/>
            <person name="Kautmanova I."/>
            <person name="Kiss B."/>
            <person name="Kocsube S."/>
            <person name="Kotiranta H."/>
            <person name="LaButti K.M."/>
            <person name="Lechner B.E."/>
            <person name="Liimatainen K."/>
            <person name="Lipzen A."/>
            <person name="Lukacs Z."/>
            <person name="Mihaltcheva S."/>
            <person name="Morgado L.N."/>
            <person name="Niskanen T."/>
            <person name="Noordeloos M.E."/>
            <person name="Ohm R.A."/>
            <person name="Ortiz-Santana B."/>
            <person name="Ovrebo C."/>
            <person name="Racz N."/>
            <person name="Riley R."/>
            <person name="Savchenko A."/>
            <person name="Shiryaev A."/>
            <person name="Soop K."/>
            <person name="Spirin V."/>
            <person name="Szebenyi C."/>
            <person name="Tomsovsky M."/>
            <person name="Tulloss R.E."/>
            <person name="Uehling J."/>
            <person name="Grigoriev I.V."/>
            <person name="Vagvolgyi C."/>
            <person name="Papp T."/>
            <person name="Martin F.M."/>
            <person name="Miettinen O."/>
            <person name="Hibbett D.S."/>
            <person name="Nagy L.G."/>
        </authorList>
    </citation>
    <scope>NUCLEOTIDE SEQUENCE [LARGE SCALE GENOMIC DNA]</scope>
    <source>
        <strain evidence="1 2">HHB13444</strain>
    </source>
</reference>
<dbReference type="Proteomes" id="UP000308197">
    <property type="component" value="Unassembled WGS sequence"/>
</dbReference>
<sequence>IMGVTVDNAANNDTMIKSLAKCIPGFQGTFHHVRCFAHVIQLMVKSLLRHFD</sequence>
<dbReference type="EMBL" id="ML212005">
    <property type="protein sequence ID" value="TFK79535.1"/>
    <property type="molecule type" value="Genomic_DNA"/>
</dbReference>
<proteinExistence type="predicted"/>
<name>A0A5C3NQD3_9APHY</name>
<keyword evidence="2" id="KW-1185">Reference proteome</keyword>
<dbReference type="AlphaFoldDB" id="A0A5C3NQD3"/>
<evidence type="ECO:0008006" key="3">
    <source>
        <dbReference type="Google" id="ProtNLM"/>
    </source>
</evidence>
<evidence type="ECO:0000313" key="2">
    <source>
        <dbReference type="Proteomes" id="UP000308197"/>
    </source>
</evidence>